<evidence type="ECO:0008006" key="6">
    <source>
        <dbReference type="Google" id="ProtNLM"/>
    </source>
</evidence>
<evidence type="ECO:0000313" key="5">
    <source>
        <dbReference type="Proteomes" id="UP001549921"/>
    </source>
</evidence>
<feature type="chain" id="PRO_5044722585" description="MBF2" evidence="1">
    <location>
        <begin position="20"/>
        <end position="115"/>
    </location>
</feature>
<protein>
    <recommendedName>
        <fullName evidence="6">MBF2</fullName>
    </recommendedName>
</protein>
<keyword evidence="4" id="KW-1185">Reference proteome</keyword>
<feature type="signal peptide" evidence="1">
    <location>
        <begin position="1"/>
        <end position="19"/>
    </location>
</feature>
<dbReference type="AlphaFoldDB" id="A0ABD0S613"/>
<accession>A0ABD0S613</accession>
<dbReference type="EMBL" id="JBEDNZ010000028">
    <property type="protein sequence ID" value="KAL0809509.1"/>
    <property type="molecule type" value="Genomic_DNA"/>
</dbReference>
<reference evidence="4 5" key="1">
    <citation type="submission" date="2024-06" db="EMBL/GenBank/DDBJ databases">
        <title>A chromosome-level genome assembly of beet webworm, Loxostege sticticalis.</title>
        <authorList>
            <person name="Zhang Y."/>
        </authorList>
    </citation>
    <scope>NUCLEOTIDE SEQUENCE [LARGE SCALE GENOMIC DNA]</scope>
    <source>
        <strain evidence="3">AQ026</strain>
        <strain evidence="2">AQ028</strain>
        <tissue evidence="2">Male pupae</tissue>
        <tissue evidence="3">Whole body</tissue>
    </source>
</reference>
<evidence type="ECO:0000313" key="3">
    <source>
        <dbReference type="EMBL" id="KAL0858991.1"/>
    </source>
</evidence>
<evidence type="ECO:0000313" key="4">
    <source>
        <dbReference type="Proteomes" id="UP001549920"/>
    </source>
</evidence>
<dbReference type="Proteomes" id="UP001549920">
    <property type="component" value="Unassembled WGS sequence"/>
</dbReference>
<keyword evidence="1" id="KW-0732">Signal</keyword>
<name>A0ABD0S613_LOXSC</name>
<dbReference type="Pfam" id="PF15868">
    <property type="entry name" value="MBF2"/>
    <property type="match status" value="1"/>
</dbReference>
<dbReference type="InterPro" id="IPR031734">
    <property type="entry name" value="MBF2"/>
</dbReference>
<gene>
    <name evidence="3" type="ORF">ABMA27_010849</name>
    <name evidence="2" type="ORF">ABMA28_011049</name>
</gene>
<dbReference type="EMBL" id="JBEUOH010000028">
    <property type="protein sequence ID" value="KAL0858991.1"/>
    <property type="molecule type" value="Genomic_DNA"/>
</dbReference>
<evidence type="ECO:0000256" key="1">
    <source>
        <dbReference type="SAM" id="SignalP"/>
    </source>
</evidence>
<sequence length="115" mass="12895">MKTIFLLAIIALASWHVTADHLVVGDVSSAELASNVDVQYNAIPFKKRVKYYFYSQPDNRKIRGINAIDKLHSKASMNITAGGVGHSFVNLRMKSERGSGLDYNIGIYVEPFNRY</sequence>
<comment type="caution">
    <text evidence="2">The sequence shown here is derived from an EMBL/GenBank/DDBJ whole genome shotgun (WGS) entry which is preliminary data.</text>
</comment>
<dbReference type="Proteomes" id="UP001549921">
    <property type="component" value="Unassembled WGS sequence"/>
</dbReference>
<proteinExistence type="predicted"/>
<organism evidence="2 5">
    <name type="scientific">Loxostege sticticalis</name>
    <name type="common">Beet webworm moth</name>
    <dbReference type="NCBI Taxonomy" id="481309"/>
    <lineage>
        <taxon>Eukaryota</taxon>
        <taxon>Metazoa</taxon>
        <taxon>Ecdysozoa</taxon>
        <taxon>Arthropoda</taxon>
        <taxon>Hexapoda</taxon>
        <taxon>Insecta</taxon>
        <taxon>Pterygota</taxon>
        <taxon>Neoptera</taxon>
        <taxon>Endopterygota</taxon>
        <taxon>Lepidoptera</taxon>
        <taxon>Glossata</taxon>
        <taxon>Ditrysia</taxon>
        <taxon>Pyraloidea</taxon>
        <taxon>Crambidae</taxon>
        <taxon>Pyraustinae</taxon>
        <taxon>Loxostege</taxon>
    </lineage>
</organism>
<evidence type="ECO:0000313" key="2">
    <source>
        <dbReference type="EMBL" id="KAL0809509.1"/>
    </source>
</evidence>